<reference evidence="6" key="1">
    <citation type="submission" date="2015-12" db="EMBL/GenBank/DDBJ databases">
        <title>De novo transcriptome assembly of four potential Pierce s Disease insect vectors from Arizona vineyards.</title>
        <authorList>
            <person name="Tassone E.E."/>
        </authorList>
    </citation>
    <scope>NUCLEOTIDE SEQUENCE</scope>
</reference>
<organism evidence="6">
    <name type="scientific">Clastoptera arizonana</name>
    <name type="common">Arizona spittle bug</name>
    <dbReference type="NCBI Taxonomy" id="38151"/>
    <lineage>
        <taxon>Eukaryota</taxon>
        <taxon>Metazoa</taxon>
        <taxon>Ecdysozoa</taxon>
        <taxon>Arthropoda</taxon>
        <taxon>Hexapoda</taxon>
        <taxon>Insecta</taxon>
        <taxon>Pterygota</taxon>
        <taxon>Neoptera</taxon>
        <taxon>Paraneoptera</taxon>
        <taxon>Hemiptera</taxon>
        <taxon>Auchenorrhyncha</taxon>
        <taxon>Cercopoidea</taxon>
        <taxon>Clastopteridae</taxon>
        <taxon>Clastoptera</taxon>
    </lineage>
</organism>
<dbReference type="PANTHER" id="PTHR14430:SF0">
    <property type="entry name" value="SEC2P DOMAIN-CONTAINING PROTEIN"/>
    <property type="match status" value="1"/>
</dbReference>
<evidence type="ECO:0000313" key="6">
    <source>
        <dbReference type="EMBL" id="JAS10199.1"/>
    </source>
</evidence>
<feature type="compositionally biased region" description="Polar residues" evidence="4">
    <location>
        <begin position="48"/>
        <end position="58"/>
    </location>
</feature>
<feature type="compositionally biased region" description="Basic and acidic residues" evidence="4">
    <location>
        <begin position="111"/>
        <end position="127"/>
    </location>
</feature>
<evidence type="ECO:0000256" key="4">
    <source>
        <dbReference type="SAM" id="MobiDB-lite"/>
    </source>
</evidence>
<feature type="compositionally biased region" description="Polar residues" evidence="4">
    <location>
        <begin position="71"/>
        <end position="80"/>
    </location>
</feature>
<proteinExistence type="inferred from homology"/>
<sequence length="492" mass="55210">MKALEAEVRIIGDSTDSAALPGKNVFQHSSTCNEMVPKHEEKPVKTNGVANGSLSNGLLMSPKHEEGPLKTNGSLGNGLSMSPKHEEGPFKTNGSLSNGILVSPRHLNVLDPRRNSSDESSNEKHSLESLTDMDLPHRDCGSPPENIPRLQDFHGDSGMESAASSWDRTVVEVKEHAFMRLQEELRKAHEELKFKDEEVNRLSRIKVEVQEELEDLTASLFQEAHNMVKEANIKQASAERALKESVMQVEVLTAEVAALKTLVLTSTPSRPNPHLHPQIDLKGKEETPTTTAGFFRKHRRSPSHFNLKYGRENSPPESPVKDQNVAPPSELVDSKHGLEVDPSLHKEFLAWHQTPSLDKSDLFIARIYKEDIDCCLAFTNTQLSDQVLCAIESGCIFIEAVGDKAKSLFPKKCALLESPRHCHYRMRLGESDTWYYISQICRNRIIAVCDFLNYLKYIQQGLVKSSVHEIYWEIIRLRKEMVLARLGLALSP</sequence>
<protein>
    <recommendedName>
        <fullName evidence="5">GDP/GTP exchange factor Sec2 N-terminal domain-containing protein</fullName>
    </recommendedName>
</protein>
<dbReference type="EMBL" id="GEDC01027099">
    <property type="protein sequence ID" value="JAS10199.1"/>
    <property type="molecule type" value="Transcribed_RNA"/>
</dbReference>
<dbReference type="GO" id="GO:0006887">
    <property type="term" value="P:exocytosis"/>
    <property type="evidence" value="ECO:0007669"/>
    <property type="project" value="TreeGrafter"/>
</dbReference>
<comment type="similarity">
    <text evidence="2">Belongs to the SEC2 family.</text>
</comment>
<feature type="region of interest" description="Disordered" evidence="4">
    <location>
        <begin position="267"/>
        <end position="334"/>
    </location>
</feature>
<name>A0A1B6CA33_9HEMI</name>
<dbReference type="Pfam" id="PF25555">
    <property type="entry name" value="RAB3A-like_C"/>
    <property type="match status" value="1"/>
</dbReference>
<dbReference type="PANTHER" id="PTHR14430">
    <property type="entry name" value="RABIN3-RELATED"/>
    <property type="match status" value="1"/>
</dbReference>
<dbReference type="InterPro" id="IPR009449">
    <property type="entry name" value="Sec2_N"/>
</dbReference>
<feature type="domain" description="GDP/GTP exchange factor Sec2 N-terminal" evidence="5">
    <location>
        <begin position="160"/>
        <end position="244"/>
    </location>
</feature>
<evidence type="ECO:0000256" key="2">
    <source>
        <dbReference type="ARBA" id="ARBA00025794"/>
    </source>
</evidence>
<dbReference type="GO" id="GO:0005085">
    <property type="term" value="F:guanyl-nucleotide exchange factor activity"/>
    <property type="evidence" value="ECO:0007669"/>
    <property type="project" value="InterPro"/>
</dbReference>
<accession>A0A1B6CA33</accession>
<dbReference type="InterPro" id="IPR040351">
    <property type="entry name" value="RAB3IL/RAB3IP/Sec2"/>
</dbReference>
<dbReference type="SUPFAM" id="SSF144284">
    <property type="entry name" value="Sec2 N-terminal region"/>
    <property type="match status" value="1"/>
</dbReference>
<dbReference type="AlphaFoldDB" id="A0A1B6CA33"/>
<evidence type="ECO:0000256" key="3">
    <source>
        <dbReference type="SAM" id="Coils"/>
    </source>
</evidence>
<dbReference type="GO" id="GO:0070319">
    <property type="term" value="C:Golgi to plasma membrane transport vesicle"/>
    <property type="evidence" value="ECO:0007669"/>
    <property type="project" value="TreeGrafter"/>
</dbReference>
<keyword evidence="1 3" id="KW-0175">Coiled coil</keyword>
<evidence type="ECO:0000259" key="5">
    <source>
        <dbReference type="Pfam" id="PF06428"/>
    </source>
</evidence>
<feature type="compositionally biased region" description="Basic and acidic residues" evidence="4">
    <location>
        <begin position="277"/>
        <end position="287"/>
    </location>
</feature>
<feature type="coiled-coil region" evidence="3">
    <location>
        <begin position="171"/>
        <end position="219"/>
    </location>
</feature>
<feature type="region of interest" description="Disordered" evidence="4">
    <location>
        <begin position="36"/>
        <end position="145"/>
    </location>
</feature>
<dbReference type="Gene3D" id="1.20.5.4880">
    <property type="match status" value="1"/>
</dbReference>
<gene>
    <name evidence="6" type="ORF">g.36679</name>
</gene>
<evidence type="ECO:0000256" key="1">
    <source>
        <dbReference type="ARBA" id="ARBA00023054"/>
    </source>
</evidence>
<dbReference type="Pfam" id="PF06428">
    <property type="entry name" value="Sec2p"/>
    <property type="match status" value="1"/>
</dbReference>